<name>W7E6A6_BIPV3</name>
<dbReference type="AlphaFoldDB" id="W7E6A6"/>
<feature type="region of interest" description="Disordered" evidence="1">
    <location>
        <begin position="1"/>
        <end position="36"/>
    </location>
</feature>
<evidence type="ECO:0000313" key="2">
    <source>
        <dbReference type="EMBL" id="EUN21505.1"/>
    </source>
</evidence>
<protein>
    <submittedName>
        <fullName evidence="2">Uncharacterized protein</fullName>
    </submittedName>
</protein>
<accession>W7E6A6</accession>
<feature type="compositionally biased region" description="Polar residues" evidence="1">
    <location>
        <begin position="17"/>
        <end position="28"/>
    </location>
</feature>
<dbReference type="HOGENOM" id="CLU_2222777_0_0_1"/>
<proteinExistence type="predicted"/>
<dbReference type="EMBL" id="KI968845">
    <property type="protein sequence ID" value="EUN21505.1"/>
    <property type="molecule type" value="Genomic_DNA"/>
</dbReference>
<gene>
    <name evidence="2" type="ORF">COCVIDRAFT_20618</name>
</gene>
<dbReference type="GeneID" id="26252569"/>
<reference evidence="2 3" key="1">
    <citation type="journal article" date="2013" name="PLoS Genet.">
        <title>Comparative genome structure, secondary metabolite, and effector coding capacity across Cochliobolus pathogens.</title>
        <authorList>
            <person name="Condon B.J."/>
            <person name="Leng Y."/>
            <person name="Wu D."/>
            <person name="Bushley K.E."/>
            <person name="Ohm R.A."/>
            <person name="Otillar R."/>
            <person name="Martin J."/>
            <person name="Schackwitz W."/>
            <person name="Grimwood J."/>
            <person name="MohdZainudin N."/>
            <person name="Xue C."/>
            <person name="Wang R."/>
            <person name="Manning V.A."/>
            <person name="Dhillon B."/>
            <person name="Tu Z.J."/>
            <person name="Steffenson B.J."/>
            <person name="Salamov A."/>
            <person name="Sun H."/>
            <person name="Lowry S."/>
            <person name="LaButti K."/>
            <person name="Han J."/>
            <person name="Copeland A."/>
            <person name="Lindquist E."/>
            <person name="Barry K."/>
            <person name="Schmutz J."/>
            <person name="Baker S.E."/>
            <person name="Ciuffetti L.M."/>
            <person name="Grigoriev I.V."/>
            <person name="Zhong S."/>
            <person name="Turgeon B.G."/>
        </authorList>
    </citation>
    <scope>NUCLEOTIDE SEQUENCE [LARGE SCALE GENOMIC DNA]</scope>
    <source>
        <strain evidence="2 3">FI3</strain>
    </source>
</reference>
<evidence type="ECO:0000313" key="3">
    <source>
        <dbReference type="Proteomes" id="UP000054337"/>
    </source>
</evidence>
<dbReference type="Proteomes" id="UP000054337">
    <property type="component" value="Unassembled WGS sequence"/>
</dbReference>
<keyword evidence="3" id="KW-1185">Reference proteome</keyword>
<sequence length="106" mass="11868">MWNGTTNAKVRPEPFRSPSTTKGVNSRSVDPCGTFGGESGRYYVIDSPGETMMVLFTRHFLIEINWIFIPINLELENFVIYTTESESVVDQLGHDNSAVGALRLKL</sequence>
<organism evidence="2 3">
    <name type="scientific">Bipolaris victoriae (strain FI3)</name>
    <name type="common">Victoria blight of oats agent</name>
    <name type="synonym">Cochliobolus victoriae</name>
    <dbReference type="NCBI Taxonomy" id="930091"/>
    <lineage>
        <taxon>Eukaryota</taxon>
        <taxon>Fungi</taxon>
        <taxon>Dikarya</taxon>
        <taxon>Ascomycota</taxon>
        <taxon>Pezizomycotina</taxon>
        <taxon>Dothideomycetes</taxon>
        <taxon>Pleosporomycetidae</taxon>
        <taxon>Pleosporales</taxon>
        <taxon>Pleosporineae</taxon>
        <taxon>Pleosporaceae</taxon>
        <taxon>Bipolaris</taxon>
    </lineage>
</organism>
<dbReference type="RefSeq" id="XP_014551063.1">
    <property type="nucleotide sequence ID" value="XM_014695577.1"/>
</dbReference>
<evidence type="ECO:0000256" key="1">
    <source>
        <dbReference type="SAM" id="MobiDB-lite"/>
    </source>
</evidence>